<feature type="compositionally biased region" description="Low complexity" evidence="1">
    <location>
        <begin position="296"/>
        <end position="307"/>
    </location>
</feature>
<name>A0A2T4B3H8_9HYPO</name>
<reference evidence="4" key="1">
    <citation type="submission" date="2016-07" db="EMBL/GenBank/DDBJ databases">
        <title>Multiple horizontal gene transfer events from other fungi enriched the ability of initially mycotrophic Trichoderma (Ascomycota) to feed on dead plant biomass.</title>
        <authorList>
            <consortium name="DOE Joint Genome Institute"/>
            <person name="Atanasova L."/>
            <person name="Chenthamara K."/>
            <person name="Zhang J."/>
            <person name="Grujic M."/>
            <person name="Henrissat B."/>
            <person name="Kuo A."/>
            <person name="Aerts A."/>
            <person name="Salamov A."/>
            <person name="Lipzen A."/>
            <person name="Labutti K."/>
            <person name="Barry K."/>
            <person name="Miao Y."/>
            <person name="Rahimi M.J."/>
            <person name="Shen Q."/>
            <person name="Grigoriev I.V."/>
            <person name="Kubicek C.P."/>
            <person name="Druzhinina I.S."/>
        </authorList>
    </citation>
    <scope>NUCLEOTIDE SEQUENCE [LARGE SCALE GENOMIC DNA]</scope>
    <source>
        <strain evidence="4">TUCIM 6016</strain>
    </source>
</reference>
<feature type="compositionally biased region" description="Low complexity" evidence="1">
    <location>
        <begin position="250"/>
        <end position="266"/>
    </location>
</feature>
<feature type="region of interest" description="Disordered" evidence="1">
    <location>
        <begin position="196"/>
        <end position="426"/>
    </location>
</feature>
<feature type="compositionally biased region" description="Low complexity" evidence="1">
    <location>
        <begin position="36"/>
        <end position="45"/>
    </location>
</feature>
<keyword evidence="2" id="KW-1133">Transmembrane helix</keyword>
<feature type="compositionally biased region" description="Acidic residues" evidence="1">
    <location>
        <begin position="204"/>
        <end position="214"/>
    </location>
</feature>
<proteinExistence type="predicted"/>
<evidence type="ECO:0000313" key="3">
    <source>
        <dbReference type="EMBL" id="PTB63879.1"/>
    </source>
</evidence>
<feature type="transmembrane region" description="Helical" evidence="2">
    <location>
        <begin position="110"/>
        <end position="131"/>
    </location>
</feature>
<evidence type="ECO:0000256" key="2">
    <source>
        <dbReference type="SAM" id="Phobius"/>
    </source>
</evidence>
<keyword evidence="4" id="KW-1185">Reference proteome</keyword>
<feature type="compositionally biased region" description="Pro residues" evidence="1">
    <location>
        <begin position="167"/>
        <end position="176"/>
    </location>
</feature>
<dbReference type="AlphaFoldDB" id="A0A2T4B3H8"/>
<feature type="non-terminal residue" evidence="3">
    <location>
        <position position="1"/>
    </location>
</feature>
<keyword evidence="2" id="KW-0812">Transmembrane</keyword>
<dbReference type="RefSeq" id="XP_024747199.1">
    <property type="nucleotide sequence ID" value="XM_024896224.1"/>
</dbReference>
<feature type="compositionally biased region" description="Polar residues" evidence="1">
    <location>
        <begin position="283"/>
        <end position="292"/>
    </location>
</feature>
<gene>
    <name evidence="3" type="ORF">BBK36DRAFT_1180698</name>
</gene>
<feature type="region of interest" description="Disordered" evidence="1">
    <location>
        <begin position="145"/>
        <end position="178"/>
    </location>
</feature>
<feature type="compositionally biased region" description="Polar residues" evidence="1">
    <location>
        <begin position="11"/>
        <end position="25"/>
    </location>
</feature>
<evidence type="ECO:0000256" key="1">
    <source>
        <dbReference type="SAM" id="MobiDB-lite"/>
    </source>
</evidence>
<dbReference type="Proteomes" id="UP000241546">
    <property type="component" value="Unassembled WGS sequence"/>
</dbReference>
<feature type="region of interest" description="Disordered" evidence="1">
    <location>
        <begin position="1"/>
        <end position="45"/>
    </location>
</feature>
<dbReference type="GeneID" id="36604342"/>
<protein>
    <submittedName>
        <fullName evidence="3">Uncharacterized protein</fullName>
    </submittedName>
</protein>
<dbReference type="OrthoDB" id="4899740at2759"/>
<organism evidence="3 4">
    <name type="scientific">Trichoderma citrinoviride</name>
    <dbReference type="NCBI Taxonomy" id="58853"/>
    <lineage>
        <taxon>Eukaryota</taxon>
        <taxon>Fungi</taxon>
        <taxon>Dikarya</taxon>
        <taxon>Ascomycota</taxon>
        <taxon>Pezizomycotina</taxon>
        <taxon>Sordariomycetes</taxon>
        <taxon>Hypocreomycetidae</taxon>
        <taxon>Hypocreales</taxon>
        <taxon>Hypocreaceae</taxon>
        <taxon>Trichoderma</taxon>
    </lineage>
</organism>
<sequence length="441" mass="47006">IGRDGYHFGTNLASPSQAHDFSNSIHGRENARQENTAPTGALPTATPSGFLVEGFHTITITISSPPASEIAHGSTASGSRTLRLVTTTETSKPLHERARDASKVPSGTKVTIGVSVMVGILAVVALIAWHLRLRMRLRNKKRISRPVKPSSLPPTPLISPSSSYAGPLPPSGPLTPPARLQERRFLLTRALSLRRNNHRRRRDDEEEEDPEEEWTAVPLAPMPPLSSPPSKSTRPANKSSRPLEDRDEQPSGTITATTTISMTTTTGPPPRPPRNDIPPAAGSLSSVFSRASTLRAASNASSDSTTAQMPYSELLHRQPARMYEKKTPPATIRGLASPGPPPTRALPSLPADGRRSPLRSPGLASPTSPTTRRASPSSGAVAPRSSLGVNEGNGGPRKPREENVGAGRASGETGLQSPRRVKHARNPLLNEVCLNSVTKVE</sequence>
<accession>A0A2T4B3H8</accession>
<feature type="compositionally biased region" description="Low complexity" evidence="1">
    <location>
        <begin position="364"/>
        <end position="378"/>
    </location>
</feature>
<keyword evidence="2" id="KW-0472">Membrane</keyword>
<dbReference type="EMBL" id="KZ680218">
    <property type="protein sequence ID" value="PTB63879.1"/>
    <property type="molecule type" value="Genomic_DNA"/>
</dbReference>
<feature type="compositionally biased region" description="Pro residues" evidence="1">
    <location>
        <begin position="267"/>
        <end position="276"/>
    </location>
</feature>
<evidence type="ECO:0000313" key="4">
    <source>
        <dbReference type="Proteomes" id="UP000241546"/>
    </source>
</evidence>